<name>A0AAD7E5L4_9AGAR</name>
<evidence type="ECO:0000313" key="3">
    <source>
        <dbReference type="Proteomes" id="UP001219525"/>
    </source>
</evidence>
<reference evidence="2" key="1">
    <citation type="submission" date="2023-03" db="EMBL/GenBank/DDBJ databases">
        <title>Massive genome expansion in bonnet fungi (Mycena s.s.) driven by repeated elements and novel gene families across ecological guilds.</title>
        <authorList>
            <consortium name="Lawrence Berkeley National Laboratory"/>
            <person name="Harder C.B."/>
            <person name="Miyauchi S."/>
            <person name="Viragh M."/>
            <person name="Kuo A."/>
            <person name="Thoen E."/>
            <person name="Andreopoulos B."/>
            <person name="Lu D."/>
            <person name="Skrede I."/>
            <person name="Drula E."/>
            <person name="Henrissat B."/>
            <person name="Morin E."/>
            <person name="Kohler A."/>
            <person name="Barry K."/>
            <person name="LaButti K."/>
            <person name="Morin E."/>
            <person name="Salamov A."/>
            <person name="Lipzen A."/>
            <person name="Mereny Z."/>
            <person name="Hegedus B."/>
            <person name="Baldrian P."/>
            <person name="Stursova M."/>
            <person name="Weitz H."/>
            <person name="Taylor A."/>
            <person name="Grigoriev I.V."/>
            <person name="Nagy L.G."/>
            <person name="Martin F."/>
            <person name="Kauserud H."/>
        </authorList>
    </citation>
    <scope>NUCLEOTIDE SEQUENCE</scope>
    <source>
        <strain evidence="2">9144</strain>
    </source>
</reference>
<accession>A0AAD7E5L4</accession>
<dbReference type="AlphaFoldDB" id="A0AAD7E5L4"/>
<sequence>MALRKTADDQWTSTGVKSTFIVDMPSDLLSESSSPTGSTVCGWGWYFSCSLGPQSTTESPILLGTNSTPIPWRRMTVTFYPHLIANAPYGRITFDVAVRHLRLENEIFETEMDLPASHHPTLGAYMLRSDESAPVTIEITVQFPKSIGLVLPSPRDARVDRALAGTIRGQEITDVKFYAYTRVGDGYVASPRPLFAKLSLLAGRSDALDTYLTAISESELVDLDCDNAPEEQFAGYDYMSDSDLDDEEDERSALVFDLNDVAPSPLETEMSIPEPEPKMVSSASKSAEIQGTVMDPILPETPTLPDPAPPAFPAPPMTRRMGRVIIVKGFAFQTWNAFLYYLYTHQVAFRTLGSKPASQSTEIPKCSAKSMYKLAEYFDLDDLKNLALNSLRTQLSAGNIVRETFSTFSSMFAEIQDIEVAFLLQRIPEVAIALGTMLRSVCDGEKPKAHDVLCKIIRHGTPAPLGRLSPGPAPGGQRKSKGRSISGW</sequence>
<keyword evidence="3" id="KW-1185">Reference proteome</keyword>
<gene>
    <name evidence="2" type="ORF">GGX14DRAFT_410201</name>
</gene>
<dbReference type="InterPro" id="IPR011333">
    <property type="entry name" value="SKP1/BTB/POZ_sf"/>
</dbReference>
<dbReference type="Gene3D" id="3.30.710.10">
    <property type="entry name" value="Potassium Channel Kv1.1, Chain A"/>
    <property type="match status" value="1"/>
</dbReference>
<evidence type="ECO:0000313" key="2">
    <source>
        <dbReference type="EMBL" id="KAJ7230240.1"/>
    </source>
</evidence>
<feature type="region of interest" description="Disordered" evidence="1">
    <location>
        <begin position="464"/>
        <end position="488"/>
    </location>
</feature>
<organism evidence="2 3">
    <name type="scientific">Mycena pura</name>
    <dbReference type="NCBI Taxonomy" id="153505"/>
    <lineage>
        <taxon>Eukaryota</taxon>
        <taxon>Fungi</taxon>
        <taxon>Dikarya</taxon>
        <taxon>Basidiomycota</taxon>
        <taxon>Agaricomycotina</taxon>
        <taxon>Agaricomycetes</taxon>
        <taxon>Agaricomycetidae</taxon>
        <taxon>Agaricales</taxon>
        <taxon>Marasmiineae</taxon>
        <taxon>Mycenaceae</taxon>
        <taxon>Mycena</taxon>
    </lineage>
</organism>
<evidence type="ECO:0008006" key="4">
    <source>
        <dbReference type="Google" id="ProtNLM"/>
    </source>
</evidence>
<dbReference type="EMBL" id="JARJCW010000001">
    <property type="protein sequence ID" value="KAJ7230240.1"/>
    <property type="molecule type" value="Genomic_DNA"/>
</dbReference>
<comment type="caution">
    <text evidence="2">The sequence shown here is derived from an EMBL/GenBank/DDBJ whole genome shotgun (WGS) entry which is preliminary data.</text>
</comment>
<proteinExistence type="predicted"/>
<dbReference type="Proteomes" id="UP001219525">
    <property type="component" value="Unassembled WGS sequence"/>
</dbReference>
<protein>
    <recommendedName>
        <fullName evidence="4">BTB domain-containing protein</fullName>
    </recommendedName>
</protein>
<evidence type="ECO:0000256" key="1">
    <source>
        <dbReference type="SAM" id="MobiDB-lite"/>
    </source>
</evidence>